<comment type="caution">
    <text evidence="7">The sequence shown here is derived from an EMBL/GenBank/DDBJ whole genome shotgun (WGS) entry which is preliminary data.</text>
</comment>
<dbReference type="EMBL" id="LRVM01000004">
    <property type="protein sequence ID" value="KXL52917.1"/>
    <property type="molecule type" value="Genomic_DNA"/>
</dbReference>
<evidence type="ECO:0000256" key="1">
    <source>
        <dbReference type="ARBA" id="ARBA00006594"/>
    </source>
</evidence>
<dbReference type="PATRIC" id="fig|36847.3.peg.1698"/>
<reference evidence="7 8" key="1">
    <citation type="submission" date="2016-01" db="EMBL/GenBank/DDBJ databases">
        <title>Genome sequence of Clostridium neopropionicum X4, DSM-3847.</title>
        <authorList>
            <person name="Poehlein A."/>
            <person name="Beck M.H."/>
            <person name="Bengelsdorf F.R."/>
            <person name="Daniel R."/>
            <person name="Duerre P."/>
        </authorList>
    </citation>
    <scope>NUCLEOTIDE SEQUENCE [LARGE SCALE GENOMIC DNA]</scope>
    <source>
        <strain evidence="7 8">DSM-3847</strain>
    </source>
</reference>
<keyword evidence="2 7" id="KW-0489">Methyltransferase</keyword>
<evidence type="ECO:0000313" key="8">
    <source>
        <dbReference type="Proteomes" id="UP000070539"/>
    </source>
</evidence>
<keyword evidence="8" id="KW-1185">Reference proteome</keyword>
<dbReference type="AlphaFoldDB" id="A0A136WEJ3"/>
<keyword evidence="3 7" id="KW-0808">Transferase</keyword>
<dbReference type="InterPro" id="IPR002052">
    <property type="entry name" value="DNA_methylase_N6_adenine_CS"/>
</dbReference>
<keyword evidence="4" id="KW-0949">S-adenosyl-L-methionine</keyword>
<dbReference type="Gene3D" id="3.40.50.150">
    <property type="entry name" value="Vaccinia Virus protein VP39"/>
    <property type="match status" value="1"/>
</dbReference>
<dbReference type="RefSeq" id="WP_066086740.1">
    <property type="nucleotide sequence ID" value="NZ_LRVM01000004.1"/>
</dbReference>
<dbReference type="GO" id="GO:0032259">
    <property type="term" value="P:methylation"/>
    <property type="evidence" value="ECO:0007669"/>
    <property type="project" value="UniProtKB-KW"/>
</dbReference>
<dbReference type="REBASE" id="149819">
    <property type="entry name" value="M.CneX4ORF14590P"/>
</dbReference>
<evidence type="ECO:0000256" key="5">
    <source>
        <dbReference type="ARBA" id="ARBA00022747"/>
    </source>
</evidence>
<gene>
    <name evidence="7" type="ORF">CLNEO_14590</name>
</gene>
<feature type="domain" description="DNA methylase N-4/N-6" evidence="6">
    <location>
        <begin position="88"/>
        <end position="486"/>
    </location>
</feature>
<evidence type="ECO:0000256" key="2">
    <source>
        <dbReference type="ARBA" id="ARBA00022603"/>
    </source>
</evidence>
<dbReference type="Pfam" id="PF01555">
    <property type="entry name" value="N6_N4_Mtase"/>
    <property type="match status" value="1"/>
</dbReference>
<dbReference type="SUPFAM" id="SSF53335">
    <property type="entry name" value="S-adenosyl-L-methionine-dependent methyltransferases"/>
    <property type="match status" value="1"/>
</dbReference>
<dbReference type="OrthoDB" id="9800801at2"/>
<protein>
    <submittedName>
        <fullName evidence="7">Putative methyltransferase</fullName>
    </submittedName>
</protein>
<dbReference type="GO" id="GO:0003677">
    <property type="term" value="F:DNA binding"/>
    <property type="evidence" value="ECO:0007669"/>
    <property type="project" value="InterPro"/>
</dbReference>
<evidence type="ECO:0000256" key="4">
    <source>
        <dbReference type="ARBA" id="ARBA00022691"/>
    </source>
</evidence>
<dbReference type="Proteomes" id="UP000070539">
    <property type="component" value="Unassembled WGS sequence"/>
</dbReference>
<dbReference type="STRING" id="36847.CLNEO_14590"/>
<keyword evidence="5" id="KW-0680">Restriction system</keyword>
<dbReference type="PROSITE" id="PS00092">
    <property type="entry name" value="N6_MTASE"/>
    <property type="match status" value="1"/>
</dbReference>
<name>A0A136WEJ3_9FIRM</name>
<organism evidence="7 8">
    <name type="scientific">Anaerotignum neopropionicum</name>
    <dbReference type="NCBI Taxonomy" id="36847"/>
    <lineage>
        <taxon>Bacteria</taxon>
        <taxon>Bacillati</taxon>
        <taxon>Bacillota</taxon>
        <taxon>Clostridia</taxon>
        <taxon>Lachnospirales</taxon>
        <taxon>Anaerotignaceae</taxon>
        <taxon>Anaerotignum</taxon>
    </lineage>
</organism>
<dbReference type="InterPro" id="IPR029063">
    <property type="entry name" value="SAM-dependent_MTases_sf"/>
</dbReference>
<evidence type="ECO:0000313" key="7">
    <source>
        <dbReference type="EMBL" id="KXL52917.1"/>
    </source>
</evidence>
<evidence type="ECO:0000259" key="6">
    <source>
        <dbReference type="Pfam" id="PF01555"/>
    </source>
</evidence>
<evidence type="ECO:0000256" key="3">
    <source>
        <dbReference type="ARBA" id="ARBA00022679"/>
    </source>
</evidence>
<sequence>MDNNINSLELMSKEELLDFAKKILSGGITLSFNGKRTAQVIERKVMPRIVKVDKELSFSDYNAEGNNIIIDGENLQAMVTLYKYKGQIDLIVTDPPYNTGKDFRYNDKWDTDPNDPDLGELVTLEDGSRHTKWMKFMLPRIQMMKSMLKPNGVLAICIDEREFFHLGMLLNEVFGEENRIGIINWQKSYSPKNDSTHLSSATEYVLVYSKSKEGTKTTLLDRTEEMNAKYKNPDNDPEGLWTSGDPAARTKTDKDRYAIQSPFNGALHYPGTGSWRNTKKNMKEYLESWGSKYVEKDIGDGRPKALVLKGVPIPVIPESQNLDNNPVVFFEGNLGESILKAEKKAIAIRDNKVMPVLHFLKNGYGRPRLKRYLNQVKRGKVALTFWADEDYDELFQIGCQSWIHEESGHSQTGINELNYILGKGHDFQTVKPLKLIEKIIQLWCPTDGIVLDPFAGSGTTGHAVLELNDISDAKRSFILIEKGEEEDKYARTLTRERVRRAITGERVNKNGVVEKLEDELAGGFEYWILDKKVDAKAILEMKREELIDVITTSHWEDDKRKATSVIERINKNYKYLVGKNILGEGFFIIWNGKDSVGELNQNTYMELLAEAKKEGVNTPFHVYARYQVYQTPKVRFYQIPDKVLMHLGLNENSDRYNNEED</sequence>
<dbReference type="PRINTS" id="PR00506">
    <property type="entry name" value="D21N6MTFRASE"/>
</dbReference>
<proteinExistence type="inferred from homology"/>
<accession>A0A136WEJ3</accession>
<dbReference type="InterPro" id="IPR002941">
    <property type="entry name" value="DNA_methylase_N4/N6"/>
</dbReference>
<comment type="similarity">
    <text evidence="1">Belongs to the N(4)/N(6)-methyltransferase family.</text>
</comment>
<dbReference type="GO" id="GO:0009307">
    <property type="term" value="P:DNA restriction-modification system"/>
    <property type="evidence" value="ECO:0007669"/>
    <property type="project" value="UniProtKB-KW"/>
</dbReference>
<dbReference type="InterPro" id="IPR002295">
    <property type="entry name" value="N4/N6-MTase_EcoPI_Mod-like"/>
</dbReference>
<dbReference type="GO" id="GO:0008170">
    <property type="term" value="F:N-methyltransferase activity"/>
    <property type="evidence" value="ECO:0007669"/>
    <property type="project" value="InterPro"/>
</dbReference>